<dbReference type="OrthoDB" id="2412991at2759"/>
<proteinExistence type="predicted"/>
<evidence type="ECO:0000313" key="1">
    <source>
        <dbReference type="EMBL" id="GES73164.1"/>
    </source>
</evidence>
<comment type="caution">
    <text evidence="1">The sequence shown here is derived from an EMBL/GenBank/DDBJ whole genome shotgun (WGS) entry which is preliminary data.</text>
</comment>
<dbReference type="Proteomes" id="UP000615446">
    <property type="component" value="Unassembled WGS sequence"/>
</dbReference>
<accession>A0A8H3KQU5</accession>
<gene>
    <name evidence="1" type="ORF">RCL2_000070500</name>
</gene>
<dbReference type="AlphaFoldDB" id="A0A8H3KQU5"/>
<sequence>MPNMGQLVKPIPNYLTSINNATEHYKRILNAFFTIPSIGKKSDAPPVDVFELITNNVSSNNLQAVYHHNRLKKFMIEEDGNREILAKFAMQVWNSVRIKENINDVENEIDK</sequence>
<protein>
    <submittedName>
        <fullName evidence="1">Uncharacterized protein</fullName>
    </submittedName>
</protein>
<reference evidence="1" key="1">
    <citation type="submission" date="2019-10" db="EMBL/GenBank/DDBJ databases">
        <title>Conservation and host-specific expression of non-tandemly repeated heterogenous ribosome RNA gene in arbuscular mycorrhizal fungi.</title>
        <authorList>
            <person name="Maeda T."/>
            <person name="Kobayashi Y."/>
            <person name="Nakagawa T."/>
            <person name="Ezawa T."/>
            <person name="Yamaguchi K."/>
            <person name="Bino T."/>
            <person name="Nishimoto Y."/>
            <person name="Shigenobu S."/>
            <person name="Kawaguchi M."/>
        </authorList>
    </citation>
    <scope>NUCLEOTIDE SEQUENCE</scope>
    <source>
        <strain evidence="1">HR1</strain>
    </source>
</reference>
<name>A0A8H3KQU5_9GLOM</name>
<evidence type="ECO:0000313" key="2">
    <source>
        <dbReference type="Proteomes" id="UP000615446"/>
    </source>
</evidence>
<organism evidence="1 2">
    <name type="scientific">Rhizophagus clarus</name>
    <dbReference type="NCBI Taxonomy" id="94130"/>
    <lineage>
        <taxon>Eukaryota</taxon>
        <taxon>Fungi</taxon>
        <taxon>Fungi incertae sedis</taxon>
        <taxon>Mucoromycota</taxon>
        <taxon>Glomeromycotina</taxon>
        <taxon>Glomeromycetes</taxon>
        <taxon>Glomerales</taxon>
        <taxon>Glomeraceae</taxon>
        <taxon>Rhizophagus</taxon>
    </lineage>
</organism>
<dbReference type="EMBL" id="BLAL01000005">
    <property type="protein sequence ID" value="GES73164.1"/>
    <property type="molecule type" value="Genomic_DNA"/>
</dbReference>